<name>A0A9K3DNF7_HELAN</name>
<reference evidence="2" key="2">
    <citation type="submission" date="2020-06" db="EMBL/GenBank/DDBJ databases">
        <title>Helianthus annuus Genome sequencing and assembly Release 2.</title>
        <authorList>
            <person name="Gouzy J."/>
            <person name="Langlade N."/>
            <person name="Munos S."/>
        </authorList>
    </citation>
    <scope>NUCLEOTIDE SEQUENCE</scope>
    <source>
        <tissue evidence="2">Leaves</tissue>
    </source>
</reference>
<feature type="region of interest" description="Disordered" evidence="1">
    <location>
        <begin position="130"/>
        <end position="165"/>
    </location>
</feature>
<reference evidence="2" key="1">
    <citation type="journal article" date="2017" name="Nature">
        <title>The sunflower genome provides insights into oil metabolism, flowering and Asterid evolution.</title>
        <authorList>
            <person name="Badouin H."/>
            <person name="Gouzy J."/>
            <person name="Grassa C.J."/>
            <person name="Murat F."/>
            <person name="Staton S.E."/>
            <person name="Cottret L."/>
            <person name="Lelandais-Briere C."/>
            <person name="Owens G.L."/>
            <person name="Carrere S."/>
            <person name="Mayjonade B."/>
            <person name="Legrand L."/>
            <person name="Gill N."/>
            <person name="Kane N.C."/>
            <person name="Bowers J.E."/>
            <person name="Hubner S."/>
            <person name="Bellec A."/>
            <person name="Berard A."/>
            <person name="Berges H."/>
            <person name="Blanchet N."/>
            <person name="Boniface M.C."/>
            <person name="Brunel D."/>
            <person name="Catrice O."/>
            <person name="Chaidir N."/>
            <person name="Claudel C."/>
            <person name="Donnadieu C."/>
            <person name="Faraut T."/>
            <person name="Fievet G."/>
            <person name="Helmstetter N."/>
            <person name="King M."/>
            <person name="Knapp S.J."/>
            <person name="Lai Z."/>
            <person name="Le Paslier M.C."/>
            <person name="Lippi Y."/>
            <person name="Lorenzon L."/>
            <person name="Mandel J.R."/>
            <person name="Marage G."/>
            <person name="Marchand G."/>
            <person name="Marquand E."/>
            <person name="Bret-Mestries E."/>
            <person name="Morien E."/>
            <person name="Nambeesan S."/>
            <person name="Nguyen T."/>
            <person name="Pegot-Espagnet P."/>
            <person name="Pouilly N."/>
            <person name="Raftis F."/>
            <person name="Sallet E."/>
            <person name="Schiex T."/>
            <person name="Thomas J."/>
            <person name="Vandecasteele C."/>
            <person name="Vares D."/>
            <person name="Vear F."/>
            <person name="Vautrin S."/>
            <person name="Crespi M."/>
            <person name="Mangin B."/>
            <person name="Burke J.M."/>
            <person name="Salse J."/>
            <person name="Munos S."/>
            <person name="Vincourt P."/>
            <person name="Rieseberg L.H."/>
            <person name="Langlade N.B."/>
        </authorList>
    </citation>
    <scope>NUCLEOTIDE SEQUENCE</scope>
    <source>
        <tissue evidence="2">Leaves</tissue>
    </source>
</reference>
<comment type="caution">
    <text evidence="2">The sequence shown here is derived from an EMBL/GenBank/DDBJ whole genome shotgun (WGS) entry which is preliminary data.</text>
</comment>
<dbReference type="AlphaFoldDB" id="A0A9K3DNF7"/>
<sequence>MMLTRMNRKARPVMREKNGEDAALWRIFDPYFKGKVEMVACADGEEGFNLTIRDNFQVILGLWETLTQRVFPKKQVEKAVRFRQKKKHEPAIVPPLVLQVAGISRTRFRRYTDYVVVSDTLEGLGVPGGGAAASGSSAGSKHADEKKKRKVEEKAAGASERKRPRLRTTRTTTVTLPKPAVVIGKSTICSLVFVVNRKRKVFPCLTLLVLPRVTRLRTLIRSFQEAPLSKWLLNPLCKQRILGRRPRVKLSLIRWTLLTT</sequence>
<evidence type="ECO:0000256" key="1">
    <source>
        <dbReference type="SAM" id="MobiDB-lite"/>
    </source>
</evidence>
<organism evidence="2 3">
    <name type="scientific">Helianthus annuus</name>
    <name type="common">Common sunflower</name>
    <dbReference type="NCBI Taxonomy" id="4232"/>
    <lineage>
        <taxon>Eukaryota</taxon>
        <taxon>Viridiplantae</taxon>
        <taxon>Streptophyta</taxon>
        <taxon>Embryophyta</taxon>
        <taxon>Tracheophyta</taxon>
        <taxon>Spermatophyta</taxon>
        <taxon>Magnoliopsida</taxon>
        <taxon>eudicotyledons</taxon>
        <taxon>Gunneridae</taxon>
        <taxon>Pentapetalae</taxon>
        <taxon>asterids</taxon>
        <taxon>campanulids</taxon>
        <taxon>Asterales</taxon>
        <taxon>Asteraceae</taxon>
        <taxon>Asteroideae</taxon>
        <taxon>Heliantheae alliance</taxon>
        <taxon>Heliantheae</taxon>
        <taxon>Helianthus</taxon>
    </lineage>
</organism>
<evidence type="ECO:0000313" key="3">
    <source>
        <dbReference type="Proteomes" id="UP000215914"/>
    </source>
</evidence>
<feature type="compositionally biased region" description="Basic and acidic residues" evidence="1">
    <location>
        <begin position="141"/>
        <end position="161"/>
    </location>
</feature>
<proteinExistence type="predicted"/>
<accession>A0A9K3DNF7</accession>
<dbReference type="EMBL" id="MNCJ02000331">
    <property type="protein sequence ID" value="KAF5758255.1"/>
    <property type="molecule type" value="Genomic_DNA"/>
</dbReference>
<keyword evidence="3" id="KW-1185">Reference proteome</keyword>
<evidence type="ECO:0000313" key="2">
    <source>
        <dbReference type="EMBL" id="KAF5758255.1"/>
    </source>
</evidence>
<gene>
    <name evidence="2" type="ORF">HanXRQr2_Chr16g0727191</name>
</gene>
<protein>
    <submittedName>
        <fullName evidence="2">Uncharacterized protein</fullName>
    </submittedName>
</protein>
<dbReference type="Gramene" id="mRNA:HanXRQr2_Chr16g0727191">
    <property type="protein sequence ID" value="mRNA:HanXRQr2_Chr16g0727191"/>
    <property type="gene ID" value="HanXRQr2_Chr16g0727191"/>
</dbReference>
<dbReference type="Proteomes" id="UP000215914">
    <property type="component" value="Unassembled WGS sequence"/>
</dbReference>